<dbReference type="InterPro" id="IPR013328">
    <property type="entry name" value="6PGD_dom2"/>
</dbReference>
<dbReference type="InterPro" id="IPR013752">
    <property type="entry name" value="KPA_reductase"/>
</dbReference>
<protein>
    <recommendedName>
        <fullName evidence="4">2-dehydropantoate 2-reductase</fullName>
        <ecNumber evidence="4">1.1.1.169</ecNumber>
    </recommendedName>
    <alternativeName>
        <fullName evidence="4">Ketopantoate reductase</fullName>
    </alternativeName>
</protein>
<reference evidence="7 8" key="1">
    <citation type="submission" date="2019-07" db="EMBL/GenBank/DDBJ databases">
        <title>Genomic analysis of Lentibacillus sp. NKC851-2.</title>
        <authorList>
            <person name="Oh Y.J."/>
        </authorList>
    </citation>
    <scope>NUCLEOTIDE SEQUENCE [LARGE SCALE GENOMIC DNA]</scope>
    <source>
        <strain evidence="7 8">NKC851-2</strain>
    </source>
</reference>
<comment type="pathway">
    <text evidence="4">Cofactor biosynthesis; (R)-pantothenate biosynthesis; (R)-pantoate from 3-methyl-2-oxobutanoate: step 2/2.</text>
</comment>
<feature type="domain" description="Ketopantoate reductase C-terminal" evidence="6">
    <location>
        <begin position="182"/>
        <end position="300"/>
    </location>
</feature>
<dbReference type="PANTHER" id="PTHR21708">
    <property type="entry name" value="PROBABLE 2-DEHYDROPANTOATE 2-REDUCTASE"/>
    <property type="match status" value="1"/>
</dbReference>
<feature type="domain" description="Ketopantoate reductase N-terminal" evidence="5">
    <location>
        <begin position="3"/>
        <end position="152"/>
    </location>
</feature>
<dbReference type="FunFam" id="3.40.50.720:FF:000307">
    <property type="entry name" value="2-dehydropantoate 2-reductase"/>
    <property type="match status" value="1"/>
</dbReference>
<comment type="similarity">
    <text evidence="1 4">Belongs to the ketopantoate reductase family.</text>
</comment>
<comment type="function">
    <text evidence="4">Catalyzes the NADPH-dependent reduction of ketopantoate into pantoic acid.</text>
</comment>
<keyword evidence="8" id="KW-1185">Reference proteome</keyword>
<name>A0A549YII9_9BACI</name>
<dbReference type="Gene3D" id="1.10.1040.10">
    <property type="entry name" value="N-(1-d-carboxylethyl)-l-norvaline Dehydrogenase, domain 2"/>
    <property type="match status" value="1"/>
</dbReference>
<gene>
    <name evidence="7" type="ORF">FH966_08350</name>
</gene>
<sequence length="308" mass="34040">MHIVVLGAGALGAYFGGRWMESGADVTFLVREKRAAQIRENGLKINSTQGDYELESPQVVTDPNDIQAADLVLVSVKGYHLDGTLDYLKSLKKKGAYVLPVLNGIEHIRTLQNELGKECVLGGLAFIFATLNDKGHVEHTGENHQLIFGPLEASQQYICAELDRLSRKAGFVAKYSDHISFELWKKYMFITALSGITAAANLPIGPIREHAETFHIVKMILREMQSLANAYGEAIPDAEVEAAIQNIRTFDPEATSSMHKDRRKGVQLEVDHLQGGAVRLAADVDLEVPYIKTVLGLIKPFEHGRYKC</sequence>
<dbReference type="InterPro" id="IPR003710">
    <property type="entry name" value="ApbA"/>
</dbReference>
<dbReference type="InterPro" id="IPR051402">
    <property type="entry name" value="KPR-Related"/>
</dbReference>
<dbReference type="InterPro" id="IPR013332">
    <property type="entry name" value="KPR_N"/>
</dbReference>
<dbReference type="InterPro" id="IPR036291">
    <property type="entry name" value="NAD(P)-bd_dom_sf"/>
</dbReference>
<evidence type="ECO:0000259" key="5">
    <source>
        <dbReference type="Pfam" id="PF02558"/>
    </source>
</evidence>
<organism evidence="7 8">
    <name type="scientific">Lentibacillus cibarius</name>
    <dbReference type="NCBI Taxonomy" id="2583219"/>
    <lineage>
        <taxon>Bacteria</taxon>
        <taxon>Bacillati</taxon>
        <taxon>Bacillota</taxon>
        <taxon>Bacilli</taxon>
        <taxon>Bacillales</taxon>
        <taxon>Bacillaceae</taxon>
        <taxon>Lentibacillus</taxon>
    </lineage>
</organism>
<dbReference type="Pfam" id="PF08546">
    <property type="entry name" value="ApbA_C"/>
    <property type="match status" value="1"/>
</dbReference>
<dbReference type="PANTHER" id="PTHR21708:SF26">
    <property type="entry name" value="2-DEHYDROPANTOATE 2-REDUCTASE"/>
    <property type="match status" value="1"/>
</dbReference>
<evidence type="ECO:0000313" key="8">
    <source>
        <dbReference type="Proteomes" id="UP000319280"/>
    </source>
</evidence>
<evidence type="ECO:0000256" key="1">
    <source>
        <dbReference type="ARBA" id="ARBA00007870"/>
    </source>
</evidence>
<dbReference type="InterPro" id="IPR008927">
    <property type="entry name" value="6-PGluconate_DH-like_C_sf"/>
</dbReference>
<keyword evidence="3 4" id="KW-0560">Oxidoreductase</keyword>
<dbReference type="Pfam" id="PF02558">
    <property type="entry name" value="ApbA"/>
    <property type="match status" value="1"/>
</dbReference>
<dbReference type="GO" id="GO:0015940">
    <property type="term" value="P:pantothenate biosynthetic process"/>
    <property type="evidence" value="ECO:0007669"/>
    <property type="project" value="UniProtKB-UniPathway"/>
</dbReference>
<dbReference type="SUPFAM" id="SSF51735">
    <property type="entry name" value="NAD(P)-binding Rossmann-fold domains"/>
    <property type="match status" value="1"/>
</dbReference>
<evidence type="ECO:0000256" key="4">
    <source>
        <dbReference type="RuleBase" id="RU362068"/>
    </source>
</evidence>
<keyword evidence="2 4" id="KW-0521">NADP</keyword>
<comment type="caution">
    <text evidence="7">The sequence shown here is derived from an EMBL/GenBank/DDBJ whole genome shotgun (WGS) entry which is preliminary data.</text>
</comment>
<dbReference type="RefSeq" id="WP_142790789.1">
    <property type="nucleotide sequence ID" value="NZ_VJMZ01000001.1"/>
</dbReference>
<proteinExistence type="inferred from homology"/>
<dbReference type="UniPathway" id="UPA00028">
    <property type="reaction ID" value="UER00004"/>
</dbReference>
<comment type="catalytic activity">
    <reaction evidence="4">
        <text>(R)-pantoate + NADP(+) = 2-dehydropantoate + NADPH + H(+)</text>
        <dbReference type="Rhea" id="RHEA:16233"/>
        <dbReference type="ChEBI" id="CHEBI:11561"/>
        <dbReference type="ChEBI" id="CHEBI:15378"/>
        <dbReference type="ChEBI" id="CHEBI:15980"/>
        <dbReference type="ChEBI" id="CHEBI:57783"/>
        <dbReference type="ChEBI" id="CHEBI:58349"/>
        <dbReference type="EC" id="1.1.1.169"/>
    </reaction>
</comment>
<evidence type="ECO:0000313" key="7">
    <source>
        <dbReference type="EMBL" id="TRM11693.1"/>
    </source>
</evidence>
<dbReference type="EMBL" id="VJMZ01000001">
    <property type="protein sequence ID" value="TRM11693.1"/>
    <property type="molecule type" value="Genomic_DNA"/>
</dbReference>
<dbReference type="AlphaFoldDB" id="A0A549YII9"/>
<accession>A0A549YII9</accession>
<keyword evidence="4" id="KW-0566">Pantothenate biosynthesis</keyword>
<dbReference type="Gene3D" id="3.40.50.720">
    <property type="entry name" value="NAD(P)-binding Rossmann-like Domain"/>
    <property type="match status" value="1"/>
</dbReference>
<evidence type="ECO:0000256" key="3">
    <source>
        <dbReference type="ARBA" id="ARBA00023002"/>
    </source>
</evidence>
<dbReference type="EC" id="1.1.1.169" evidence="4"/>
<dbReference type="NCBIfam" id="TIGR00745">
    <property type="entry name" value="apbA_panE"/>
    <property type="match status" value="1"/>
</dbReference>
<dbReference type="SUPFAM" id="SSF48179">
    <property type="entry name" value="6-phosphogluconate dehydrogenase C-terminal domain-like"/>
    <property type="match status" value="1"/>
</dbReference>
<evidence type="ECO:0000259" key="6">
    <source>
        <dbReference type="Pfam" id="PF08546"/>
    </source>
</evidence>
<dbReference type="GO" id="GO:0008677">
    <property type="term" value="F:2-dehydropantoate 2-reductase activity"/>
    <property type="evidence" value="ECO:0007669"/>
    <property type="project" value="UniProtKB-EC"/>
</dbReference>
<evidence type="ECO:0000256" key="2">
    <source>
        <dbReference type="ARBA" id="ARBA00022857"/>
    </source>
</evidence>
<dbReference type="Proteomes" id="UP000319280">
    <property type="component" value="Unassembled WGS sequence"/>
</dbReference>
<dbReference type="GO" id="GO:0005737">
    <property type="term" value="C:cytoplasm"/>
    <property type="evidence" value="ECO:0007669"/>
    <property type="project" value="TreeGrafter"/>
</dbReference>